<organism evidence="1 2">
    <name type="scientific">Aerolutibacter ruishenii</name>
    <dbReference type="NCBI Taxonomy" id="686800"/>
    <lineage>
        <taxon>Bacteria</taxon>
        <taxon>Pseudomonadati</taxon>
        <taxon>Pseudomonadota</taxon>
        <taxon>Gammaproteobacteria</taxon>
        <taxon>Lysobacterales</taxon>
        <taxon>Lysobacteraceae</taxon>
        <taxon>Aerolutibacter</taxon>
    </lineage>
</organism>
<dbReference type="AlphaFoldDB" id="A0A562LN41"/>
<evidence type="ECO:0000313" key="1">
    <source>
        <dbReference type="EMBL" id="TWI09042.1"/>
    </source>
</evidence>
<dbReference type="GO" id="GO:0044780">
    <property type="term" value="P:bacterial-type flagellum assembly"/>
    <property type="evidence" value="ECO:0007669"/>
    <property type="project" value="InterPro"/>
</dbReference>
<protein>
    <recommendedName>
        <fullName evidence="3">Flagella synthesis protein FlgN</fullName>
    </recommendedName>
</protein>
<gene>
    <name evidence="1" type="ORF">IP93_02199</name>
</gene>
<accession>A0A562LN41</accession>
<dbReference type="InterPro" id="IPR036679">
    <property type="entry name" value="FlgN-like_sf"/>
</dbReference>
<dbReference type="RefSeq" id="WP_144815631.1">
    <property type="nucleotide sequence ID" value="NZ_VLKP01000009.1"/>
</dbReference>
<dbReference type="EMBL" id="VLKP01000009">
    <property type="protein sequence ID" value="TWI09042.1"/>
    <property type="molecule type" value="Genomic_DNA"/>
</dbReference>
<name>A0A562LN41_9GAMM</name>
<dbReference type="Proteomes" id="UP000316471">
    <property type="component" value="Unassembled WGS sequence"/>
</dbReference>
<reference evidence="1 2" key="1">
    <citation type="journal article" date="2015" name="Stand. Genomic Sci.">
        <title>Genomic Encyclopedia of Bacterial and Archaeal Type Strains, Phase III: the genomes of soil and plant-associated and newly described type strains.</title>
        <authorList>
            <person name="Whitman W.B."/>
            <person name="Woyke T."/>
            <person name="Klenk H.P."/>
            <person name="Zhou Y."/>
            <person name="Lilburn T.G."/>
            <person name="Beck B.J."/>
            <person name="De Vos P."/>
            <person name="Vandamme P."/>
            <person name="Eisen J.A."/>
            <person name="Garrity G."/>
            <person name="Hugenholtz P."/>
            <person name="Kyrpides N.C."/>
        </authorList>
    </citation>
    <scope>NUCLEOTIDE SEQUENCE [LARGE SCALE GENOMIC DNA]</scope>
    <source>
        <strain evidence="1 2">CGMCC 1.10136</strain>
    </source>
</reference>
<comment type="caution">
    <text evidence="1">The sequence shown here is derived from an EMBL/GenBank/DDBJ whole genome shotgun (WGS) entry which is preliminary data.</text>
</comment>
<evidence type="ECO:0000313" key="2">
    <source>
        <dbReference type="Proteomes" id="UP000316471"/>
    </source>
</evidence>
<evidence type="ECO:0008006" key="3">
    <source>
        <dbReference type="Google" id="ProtNLM"/>
    </source>
</evidence>
<dbReference type="SUPFAM" id="SSF140566">
    <property type="entry name" value="FlgN-like"/>
    <property type="match status" value="1"/>
</dbReference>
<keyword evidence="2" id="KW-1185">Reference proteome</keyword>
<proteinExistence type="predicted"/>
<dbReference type="OrthoDB" id="5988061at2"/>
<sequence>MGTAVHPLDALEQALHAERQALLDRDAERLLDSTQAKLRALRSIEALALDDDAPARVTALSELNQANAALLSRRRRELNWALRHLGMAEGGNVYDAAGRVGMRPQLRSLGTG</sequence>